<dbReference type="UniPathway" id="UPA00556"/>
<dbReference type="GO" id="GO:0047473">
    <property type="term" value="F:D-alanine [D-alanyl carrier protein] ligase activity"/>
    <property type="evidence" value="ECO:0007669"/>
    <property type="project" value="UniProtKB-UniRule"/>
</dbReference>
<dbReference type="GO" id="GO:0070395">
    <property type="term" value="P:lipoteichoic acid biosynthetic process"/>
    <property type="evidence" value="ECO:0007669"/>
    <property type="project" value="UniProtKB-UniRule"/>
</dbReference>
<dbReference type="PANTHER" id="PTHR45398">
    <property type="match status" value="1"/>
</dbReference>
<dbReference type="KEGG" id="bths:CNY62_07795"/>
<dbReference type="InterPro" id="IPR010072">
    <property type="entry name" value="DltA"/>
</dbReference>
<keyword evidence="2 7" id="KW-0436">Ligase</keyword>
<evidence type="ECO:0000256" key="2">
    <source>
        <dbReference type="ARBA" id="ARBA00022598"/>
    </source>
</evidence>
<feature type="binding site" evidence="7">
    <location>
        <position position="302"/>
    </location>
    <ligand>
        <name>D-alanine</name>
        <dbReference type="ChEBI" id="CHEBI:57416"/>
    </ligand>
</feature>
<evidence type="ECO:0000313" key="11">
    <source>
        <dbReference type="Proteomes" id="UP000243591"/>
    </source>
</evidence>
<dbReference type="STRING" id="2756.BFR44_09500"/>
<comment type="catalytic activity">
    <reaction evidence="7">
        <text>holo-[D-alanyl-carrier protein] + D-alanine + ATP = D-alanyl-[D-alanyl-carrier protein] + AMP + diphosphate</text>
        <dbReference type="Rhea" id="RHEA:55132"/>
        <dbReference type="Rhea" id="RHEA-COMP:14102"/>
        <dbReference type="Rhea" id="RHEA-COMP:14103"/>
        <dbReference type="ChEBI" id="CHEBI:30616"/>
        <dbReference type="ChEBI" id="CHEBI:33019"/>
        <dbReference type="ChEBI" id="CHEBI:57416"/>
        <dbReference type="ChEBI" id="CHEBI:64479"/>
        <dbReference type="ChEBI" id="CHEBI:138620"/>
        <dbReference type="ChEBI" id="CHEBI:456215"/>
        <dbReference type="EC" id="6.2.1.54"/>
    </reaction>
</comment>
<feature type="binding site" evidence="7">
    <location>
        <begin position="395"/>
        <end position="398"/>
    </location>
    <ligand>
        <name>ATP</name>
        <dbReference type="ChEBI" id="CHEBI:30616"/>
    </ligand>
</feature>
<comment type="subcellular location">
    <subcellularLocation>
        <location evidence="7">Cytoplasm</location>
    </subcellularLocation>
</comment>
<dbReference type="OrthoDB" id="9765680at2"/>
<dbReference type="CDD" id="cd05945">
    <property type="entry name" value="DltA"/>
    <property type="match status" value="1"/>
</dbReference>
<comment type="pathway">
    <text evidence="7">Cell wall biogenesis; lipoteichoic acid biosynthesis.</text>
</comment>
<dbReference type="InterPro" id="IPR025110">
    <property type="entry name" value="AMP-bd_C"/>
</dbReference>
<sequence length="505" mass="56538">MNIIERINAVTNSAPNSKAYTINGESHSYEELKKRSDAMAFYLVNTAKLKRGTPIVIFGGKQFEMIVSFLGAIKAGHPYIPVDSHTPLARLEQILAVSKPQLIIAVEDLPSDLNVVSKIVSIKELKEIVSSNCVEIPLEQAINKDETFYIIFTSGTTGVPKGVEISHDNLVSFSEWLLNDFDLGTGKNFLDQAPYSFDLSVMNLYPSLLSGGNLVPLDKETTLNFKSLFEKLPGMALDVWVSTPSFADICLMDKAFNEANYPNLQRFLFCGEELTLKTATKLIERFPKAAIYNTYGPTEATVAVTQVLITEEIVNKYARLPIGRVKEDTEIIIVDDQLQPVPTGEIGEMIILGPAVSRGYLENPEKTAESFVLINGQHAYRTGDLGKFEKDLLFYQGRKDFQLKFNGYRIELEDIDHHLEKVSFVQRASVVPKMLNHKVQNLIAYVVAKPHEFEKNNQLTQAIKAELAPLVMDYMIPGRWVYVDQLPLSANGKVDRKALINEVNK</sequence>
<dbReference type="NCBIfam" id="NF003417">
    <property type="entry name" value="PRK04813.1"/>
    <property type="match status" value="1"/>
</dbReference>
<dbReference type="GO" id="GO:0005737">
    <property type="term" value="C:cytoplasm"/>
    <property type="evidence" value="ECO:0007669"/>
    <property type="project" value="UniProtKB-SubCell"/>
</dbReference>
<comment type="similarity">
    <text evidence="6 7">Belongs to the ATP-dependent AMP-binding enzyme family. DltA subfamily.</text>
</comment>
<evidence type="ECO:0000313" key="10">
    <source>
        <dbReference type="EMBL" id="ATF26285.1"/>
    </source>
</evidence>
<evidence type="ECO:0000259" key="8">
    <source>
        <dbReference type="Pfam" id="PF00501"/>
    </source>
</evidence>
<dbReference type="AlphaFoldDB" id="A0A1D2LZF9"/>
<feature type="binding site" evidence="7">
    <location>
        <begin position="293"/>
        <end position="298"/>
    </location>
    <ligand>
        <name>ATP</name>
        <dbReference type="ChEBI" id="CHEBI:30616"/>
    </ligand>
</feature>
<feature type="domain" description="AMP-dependent synthetase/ligase" evidence="8">
    <location>
        <begin position="13"/>
        <end position="361"/>
    </location>
</feature>
<reference evidence="10 11" key="1">
    <citation type="submission" date="2017-09" db="EMBL/GenBank/DDBJ databases">
        <title>Complete Genome Sequences of Two Strains of the Meat Spoilage Bacterium Brochothrix thermosphacta Isolated from Ground Chicken.</title>
        <authorList>
            <person name="Paoli G.C."/>
            <person name="Wijey C."/>
            <person name="Chen C.-Y."/>
            <person name="Nguyen L."/>
            <person name="Yan X."/>
            <person name="Irwin P.L."/>
        </authorList>
    </citation>
    <scope>NUCLEOTIDE SEQUENCE [LARGE SCALE GENOMIC DNA]</scope>
    <source>
        <strain evidence="10 11">BI</strain>
    </source>
</reference>
<dbReference type="PANTHER" id="PTHR45398:SF1">
    <property type="entry name" value="ENZYME, PUTATIVE (JCVI)-RELATED"/>
    <property type="match status" value="1"/>
</dbReference>
<dbReference type="FunFam" id="3.30.300.30:FF:000012">
    <property type="entry name" value="D-alanine--D-alanyl carrier protein ligase"/>
    <property type="match status" value="1"/>
</dbReference>
<dbReference type="InterPro" id="IPR045851">
    <property type="entry name" value="AMP-bd_C_sf"/>
</dbReference>
<feature type="binding site" evidence="7">
    <location>
        <position position="384"/>
    </location>
    <ligand>
        <name>ATP</name>
        <dbReference type="ChEBI" id="CHEBI:30616"/>
    </ligand>
</feature>
<feature type="domain" description="AMP-binding enzyme C-terminal" evidence="9">
    <location>
        <begin position="418"/>
        <end position="493"/>
    </location>
</feature>
<dbReference type="Proteomes" id="UP000243591">
    <property type="component" value="Chromosome"/>
</dbReference>
<feature type="binding site" evidence="7">
    <location>
        <begin position="153"/>
        <end position="154"/>
    </location>
    <ligand>
        <name>ATP</name>
        <dbReference type="ChEBI" id="CHEBI:30616"/>
    </ligand>
</feature>
<evidence type="ECO:0000256" key="1">
    <source>
        <dbReference type="ARBA" id="ARBA00022490"/>
    </source>
</evidence>
<dbReference type="InterPro" id="IPR042099">
    <property type="entry name" value="ANL_N_sf"/>
</dbReference>
<accession>A0A1D2LZF9</accession>
<dbReference type="HAMAP" id="MF_00593">
    <property type="entry name" value="DltA"/>
    <property type="match status" value="1"/>
</dbReference>
<dbReference type="GO" id="GO:0005524">
    <property type="term" value="F:ATP binding"/>
    <property type="evidence" value="ECO:0007669"/>
    <property type="project" value="UniProtKB-KW"/>
</dbReference>
<dbReference type="Pfam" id="PF00501">
    <property type="entry name" value="AMP-binding"/>
    <property type="match status" value="1"/>
</dbReference>
<dbReference type="Gene3D" id="3.40.50.12780">
    <property type="entry name" value="N-terminal domain of ligase-like"/>
    <property type="match status" value="1"/>
</dbReference>
<protein>
    <recommendedName>
        <fullName evidence="7">D-alanine--D-alanyl carrier protein ligase</fullName>
        <shortName evidence="7">DCL</shortName>
        <ecNumber evidence="7">6.2.1.54</ecNumber>
    </recommendedName>
    <alternativeName>
        <fullName evidence="7">D-alanine--poly(phosphoribitol) ligase subunit 1</fullName>
    </alternativeName>
    <alternativeName>
        <fullName evidence="7">D-alanine-activating enzyme</fullName>
        <shortName evidence="7">DAE</shortName>
    </alternativeName>
</protein>
<proteinExistence type="inferred from homology"/>
<name>A0A1D2LZF9_BROTH</name>
<keyword evidence="11" id="KW-1185">Reference proteome</keyword>
<dbReference type="InterPro" id="IPR000873">
    <property type="entry name" value="AMP-dep_synth/lig_dom"/>
</dbReference>
<dbReference type="Gene3D" id="3.30.300.30">
    <property type="match status" value="1"/>
</dbReference>
<dbReference type="SUPFAM" id="SSF56801">
    <property type="entry name" value="Acetyl-CoA synthetase-like"/>
    <property type="match status" value="1"/>
</dbReference>
<dbReference type="InterPro" id="IPR010071">
    <property type="entry name" value="AA_adenyl_dom"/>
</dbReference>
<dbReference type="InterPro" id="IPR020845">
    <property type="entry name" value="AMP-binding_CS"/>
</dbReference>
<keyword evidence="4 7" id="KW-0067">ATP-binding</keyword>
<organism evidence="10 11">
    <name type="scientific">Brochothrix thermosphacta</name>
    <name type="common">Microbacterium thermosphactum</name>
    <dbReference type="NCBI Taxonomy" id="2756"/>
    <lineage>
        <taxon>Bacteria</taxon>
        <taxon>Bacillati</taxon>
        <taxon>Bacillota</taxon>
        <taxon>Bacilli</taxon>
        <taxon>Bacillales</taxon>
        <taxon>Listeriaceae</taxon>
        <taxon>Brochothrix</taxon>
    </lineage>
</organism>
<evidence type="ECO:0000256" key="4">
    <source>
        <dbReference type="ARBA" id="ARBA00022840"/>
    </source>
</evidence>
<evidence type="ECO:0000256" key="7">
    <source>
        <dbReference type="HAMAP-Rule" id="MF_00593"/>
    </source>
</evidence>
<evidence type="ECO:0000256" key="5">
    <source>
        <dbReference type="ARBA" id="ARBA00054605"/>
    </source>
</evidence>
<feature type="binding site" evidence="7">
    <location>
        <position position="493"/>
    </location>
    <ligand>
        <name>ATP</name>
        <dbReference type="ChEBI" id="CHEBI:30616"/>
    </ligand>
</feature>
<keyword evidence="3 7" id="KW-0547">Nucleotide-binding</keyword>
<dbReference type="NCBIfam" id="TIGR01734">
    <property type="entry name" value="D-ala-DACP-lig"/>
    <property type="match status" value="1"/>
</dbReference>
<comment type="function">
    <text evidence="5 7">Catalyzes the first step in the D-alanylation of lipoteichoic acid (LTA), the activation of D-alanine and its transfer onto the D-alanyl carrier protein (Dcp) DltC. In an ATP-dependent two-step reaction, forms a high energy D-alanyl-AMP intermediate, followed by transfer of the D-alanyl residue as a thiol ester to the phosphopantheinyl prosthetic group of the Dcp. D-alanylation of LTA plays an important role in modulating the properties of the cell wall in Gram-positive bacteria, influencing the net charge of the cell wall.</text>
</comment>
<dbReference type="NCBIfam" id="TIGR01733">
    <property type="entry name" value="AA-adenyl-dom"/>
    <property type="match status" value="1"/>
</dbReference>
<dbReference type="EC" id="6.2.1.54" evidence="7"/>
<evidence type="ECO:0000256" key="6">
    <source>
        <dbReference type="ARBA" id="ARBA00061336"/>
    </source>
</evidence>
<dbReference type="RefSeq" id="WP_069125371.1">
    <property type="nucleotide sequence ID" value="NZ_CP023483.1"/>
</dbReference>
<dbReference type="InterPro" id="IPR044507">
    <property type="entry name" value="DltA-like"/>
</dbReference>
<dbReference type="EMBL" id="CP023483">
    <property type="protein sequence ID" value="ATF26285.1"/>
    <property type="molecule type" value="Genomic_DNA"/>
</dbReference>
<feature type="binding site" evidence="7">
    <location>
        <position position="493"/>
    </location>
    <ligand>
        <name>D-alanine</name>
        <dbReference type="ChEBI" id="CHEBI:57416"/>
    </ligand>
</feature>
<dbReference type="Pfam" id="PF13193">
    <property type="entry name" value="AMP-binding_C"/>
    <property type="match status" value="1"/>
</dbReference>
<evidence type="ECO:0000259" key="9">
    <source>
        <dbReference type="Pfam" id="PF13193"/>
    </source>
</evidence>
<gene>
    <name evidence="7 10" type="primary">dltA</name>
    <name evidence="10" type="ORF">CNY62_07795</name>
</gene>
<evidence type="ECO:0000256" key="3">
    <source>
        <dbReference type="ARBA" id="ARBA00022741"/>
    </source>
</evidence>
<feature type="binding site" evidence="7">
    <location>
        <position position="198"/>
    </location>
    <ligand>
        <name>D-alanine</name>
        <dbReference type="ChEBI" id="CHEBI:57416"/>
    </ligand>
</feature>
<dbReference type="PROSITE" id="PS00455">
    <property type="entry name" value="AMP_BINDING"/>
    <property type="match status" value="1"/>
</dbReference>
<keyword evidence="1 7" id="KW-0963">Cytoplasm</keyword>